<keyword evidence="4 10" id="KW-1133">Transmembrane helix</keyword>
<dbReference type="PROSITE" id="PS50262">
    <property type="entry name" value="G_PROTEIN_RECEP_F1_2"/>
    <property type="match status" value="1"/>
</dbReference>
<comment type="caution">
    <text evidence="12">The sequence shown here is derived from an EMBL/GenBank/DDBJ whole genome shotgun (WGS) entry which is preliminary data.</text>
</comment>
<organism evidence="12 13">
    <name type="scientific">Amphibalanus amphitrite</name>
    <name type="common">Striped barnacle</name>
    <name type="synonym">Balanus amphitrite</name>
    <dbReference type="NCBI Taxonomy" id="1232801"/>
    <lineage>
        <taxon>Eukaryota</taxon>
        <taxon>Metazoa</taxon>
        <taxon>Ecdysozoa</taxon>
        <taxon>Arthropoda</taxon>
        <taxon>Crustacea</taxon>
        <taxon>Multicrustacea</taxon>
        <taxon>Cirripedia</taxon>
        <taxon>Thoracica</taxon>
        <taxon>Thoracicalcarea</taxon>
        <taxon>Balanomorpha</taxon>
        <taxon>Balanoidea</taxon>
        <taxon>Balanidae</taxon>
        <taxon>Amphibalaninae</taxon>
        <taxon>Amphibalanus</taxon>
    </lineage>
</organism>
<evidence type="ECO:0000259" key="11">
    <source>
        <dbReference type="PROSITE" id="PS50262"/>
    </source>
</evidence>
<evidence type="ECO:0000256" key="10">
    <source>
        <dbReference type="SAM" id="Phobius"/>
    </source>
</evidence>
<dbReference type="PANTHER" id="PTHR24246:SF27">
    <property type="entry name" value="ADENOSINE RECEPTOR, ISOFORM A"/>
    <property type="match status" value="1"/>
</dbReference>
<comment type="subcellular location">
    <subcellularLocation>
        <location evidence="1">Cell membrane</location>
        <topology evidence="1">Multi-pass membrane protein</topology>
    </subcellularLocation>
</comment>
<keyword evidence="9" id="KW-0807">Transducer</keyword>
<evidence type="ECO:0000256" key="4">
    <source>
        <dbReference type="ARBA" id="ARBA00022989"/>
    </source>
</evidence>
<feature type="transmembrane region" description="Helical" evidence="10">
    <location>
        <begin position="38"/>
        <end position="59"/>
    </location>
</feature>
<dbReference type="SUPFAM" id="SSF81321">
    <property type="entry name" value="Family A G protein-coupled receptor-like"/>
    <property type="match status" value="1"/>
</dbReference>
<feature type="domain" description="G-protein coupled receptors family 1 profile" evidence="11">
    <location>
        <begin position="10"/>
        <end position="238"/>
    </location>
</feature>
<evidence type="ECO:0000256" key="3">
    <source>
        <dbReference type="ARBA" id="ARBA00022692"/>
    </source>
</evidence>
<evidence type="ECO:0000256" key="5">
    <source>
        <dbReference type="ARBA" id="ARBA00023040"/>
    </source>
</evidence>
<feature type="transmembrane region" description="Helical" evidence="10">
    <location>
        <begin position="71"/>
        <end position="92"/>
    </location>
</feature>
<sequence>MLFLIKMAVGSVLMAIFACPLAVVALNSILWEEPMVLLVANLAICDFLLGLTLAAIGLVDMLFPLQQSTSCAWVMFGSFAAAIGIKMSHLLLAVDQFIAIRFSLRYYELMESVVRLLLAVTWLAVSVHLGVGMVLFNFDLETAVDRYNLNANGSQPLKSCRYETVVPMIYYNTFEVEILTLSSVASGLFIYTAFVGMKQKARICARRSEISRDLESHSFFANYRAFRKLMRVILLTLLLDVLALAQRRISLTYSMPQVNGLIHQLRLALIIIEFWVYAMANTKLRDGFRKTFRCGLCCNQPTNQPTPPAFAISGRAGKLQQGQVAQLATGSASQASAILGPSVNTWDQPDEHSRPI</sequence>
<feature type="transmembrane region" description="Helical" evidence="10">
    <location>
        <begin position="12"/>
        <end position="31"/>
    </location>
</feature>
<evidence type="ECO:0000256" key="1">
    <source>
        <dbReference type="ARBA" id="ARBA00004651"/>
    </source>
</evidence>
<evidence type="ECO:0000313" key="12">
    <source>
        <dbReference type="EMBL" id="KAF0305365.1"/>
    </source>
</evidence>
<feature type="transmembrane region" description="Helical" evidence="10">
    <location>
        <begin position="178"/>
        <end position="197"/>
    </location>
</feature>
<evidence type="ECO:0000256" key="8">
    <source>
        <dbReference type="ARBA" id="ARBA00023180"/>
    </source>
</evidence>
<feature type="transmembrane region" description="Helical" evidence="10">
    <location>
        <begin position="113"/>
        <end position="136"/>
    </location>
</feature>
<evidence type="ECO:0000256" key="6">
    <source>
        <dbReference type="ARBA" id="ARBA00023136"/>
    </source>
</evidence>
<dbReference type="GO" id="GO:0004930">
    <property type="term" value="F:G protein-coupled receptor activity"/>
    <property type="evidence" value="ECO:0007669"/>
    <property type="project" value="UniProtKB-KW"/>
</dbReference>
<feature type="transmembrane region" description="Helical" evidence="10">
    <location>
        <begin position="229"/>
        <end position="249"/>
    </location>
</feature>
<dbReference type="GO" id="GO:0005886">
    <property type="term" value="C:plasma membrane"/>
    <property type="evidence" value="ECO:0007669"/>
    <property type="project" value="UniProtKB-SubCell"/>
</dbReference>
<keyword evidence="13" id="KW-1185">Reference proteome</keyword>
<evidence type="ECO:0000256" key="9">
    <source>
        <dbReference type="ARBA" id="ARBA00023224"/>
    </source>
</evidence>
<accession>A0A6A4WF60</accession>
<name>A0A6A4WF60_AMPAM</name>
<evidence type="ECO:0000256" key="2">
    <source>
        <dbReference type="ARBA" id="ARBA00022475"/>
    </source>
</evidence>
<dbReference type="Gene3D" id="1.20.1070.10">
    <property type="entry name" value="Rhodopsin 7-helix transmembrane proteins"/>
    <property type="match status" value="1"/>
</dbReference>
<keyword evidence="6 10" id="KW-0472">Membrane</keyword>
<keyword evidence="2" id="KW-1003">Cell membrane</keyword>
<dbReference type="InterPro" id="IPR017452">
    <property type="entry name" value="GPCR_Rhodpsn_7TM"/>
</dbReference>
<keyword evidence="7" id="KW-0675">Receptor</keyword>
<dbReference type="CDD" id="cd00637">
    <property type="entry name" value="7tm_classA_rhodopsin-like"/>
    <property type="match status" value="1"/>
</dbReference>
<dbReference type="Proteomes" id="UP000440578">
    <property type="component" value="Unassembled WGS sequence"/>
</dbReference>
<evidence type="ECO:0000313" key="13">
    <source>
        <dbReference type="Proteomes" id="UP000440578"/>
    </source>
</evidence>
<dbReference type="EMBL" id="VIIS01000755">
    <property type="protein sequence ID" value="KAF0305365.1"/>
    <property type="molecule type" value="Genomic_DNA"/>
</dbReference>
<feature type="transmembrane region" description="Helical" evidence="10">
    <location>
        <begin position="261"/>
        <end position="280"/>
    </location>
</feature>
<proteinExistence type="predicted"/>
<dbReference type="AlphaFoldDB" id="A0A6A4WF60"/>
<reference evidence="12 13" key="1">
    <citation type="submission" date="2019-07" db="EMBL/GenBank/DDBJ databases">
        <title>Draft genome assembly of a fouling barnacle, Amphibalanus amphitrite (Darwin, 1854): The first reference genome for Thecostraca.</title>
        <authorList>
            <person name="Kim W."/>
        </authorList>
    </citation>
    <scope>NUCLEOTIDE SEQUENCE [LARGE SCALE GENOMIC DNA]</scope>
    <source>
        <strain evidence="12">SNU_AA5</strain>
        <tissue evidence="12">Soma without cirri and trophi</tissue>
    </source>
</reference>
<dbReference type="OrthoDB" id="6401205at2759"/>
<dbReference type="PROSITE" id="PS51257">
    <property type="entry name" value="PROKAR_LIPOPROTEIN"/>
    <property type="match status" value="1"/>
</dbReference>
<evidence type="ECO:0000256" key="7">
    <source>
        <dbReference type="ARBA" id="ARBA00023170"/>
    </source>
</evidence>
<gene>
    <name evidence="12" type="ORF">FJT64_022993</name>
</gene>
<keyword evidence="5" id="KW-0297">G-protein coupled receptor</keyword>
<protein>
    <recommendedName>
        <fullName evidence="11">G-protein coupled receptors family 1 profile domain-containing protein</fullName>
    </recommendedName>
</protein>
<keyword evidence="8" id="KW-0325">Glycoprotein</keyword>
<keyword evidence="3 10" id="KW-0812">Transmembrane</keyword>
<dbReference type="PANTHER" id="PTHR24246">
    <property type="entry name" value="OLFACTORY RECEPTOR AND ADENOSINE RECEPTOR"/>
    <property type="match status" value="1"/>
</dbReference>